<protein>
    <submittedName>
        <fullName evidence="1">Ubiquitin like domain containing CTD phosphatase 1</fullName>
    </submittedName>
</protein>
<dbReference type="GeneTree" id="ENSGT00390000010107"/>
<name>A0A1L1RUH3_CHICK</name>
<gene>
    <name evidence="1" type="primary">UBLCP1</name>
</gene>
<dbReference type="Ensembl" id="ENSGALT00010035856.1">
    <property type="protein sequence ID" value="ENSGALP00010020794.1"/>
    <property type="gene ID" value="ENSGALG00010014900.1"/>
</dbReference>
<evidence type="ECO:0000313" key="2">
    <source>
        <dbReference type="Proteomes" id="UP000000539"/>
    </source>
</evidence>
<dbReference type="OrthoDB" id="1711508at2759"/>
<organism evidence="1 2">
    <name type="scientific">Gallus gallus</name>
    <name type="common">Chicken</name>
    <dbReference type="NCBI Taxonomy" id="9031"/>
    <lineage>
        <taxon>Eukaryota</taxon>
        <taxon>Metazoa</taxon>
        <taxon>Chordata</taxon>
        <taxon>Craniata</taxon>
        <taxon>Vertebrata</taxon>
        <taxon>Euteleostomi</taxon>
        <taxon>Archelosauria</taxon>
        <taxon>Archosauria</taxon>
        <taxon>Dinosauria</taxon>
        <taxon>Saurischia</taxon>
        <taxon>Theropoda</taxon>
        <taxon>Coelurosauria</taxon>
        <taxon>Aves</taxon>
        <taxon>Neognathae</taxon>
        <taxon>Galloanserae</taxon>
        <taxon>Galliformes</taxon>
        <taxon>Phasianidae</taxon>
        <taxon>Phasianinae</taxon>
        <taxon>Gallus</taxon>
    </lineage>
</organism>
<dbReference type="Bgee" id="ENSGALG00000003672">
    <property type="expression patterns" value="Expressed in spermatid and 13 other cell types or tissues"/>
</dbReference>
<sequence>MSLSLIIKWGGQEYTITSLSEEDTVLDLKQSLK</sequence>
<accession>A0A1L1RUH3</accession>
<proteinExistence type="predicted"/>
<reference evidence="1" key="3">
    <citation type="submission" date="2025-09" db="UniProtKB">
        <authorList>
            <consortium name="Ensembl"/>
        </authorList>
    </citation>
    <scope>IDENTIFICATION</scope>
    <source>
        <strain evidence="1">broiler</strain>
    </source>
</reference>
<evidence type="ECO:0000313" key="1">
    <source>
        <dbReference type="Ensembl" id="ENSGALP00010020794.1"/>
    </source>
</evidence>
<dbReference type="Proteomes" id="UP000000539">
    <property type="component" value="Chromosome 13"/>
</dbReference>
<dbReference type="AlphaFoldDB" id="A0A1L1RUH3"/>
<keyword evidence="2" id="KW-1185">Reference proteome</keyword>
<reference evidence="1" key="2">
    <citation type="submission" date="2025-08" db="UniProtKB">
        <authorList>
            <consortium name="Ensembl"/>
        </authorList>
    </citation>
    <scope>IDENTIFICATION</scope>
    <source>
        <strain evidence="1">broiler</strain>
    </source>
</reference>
<reference evidence="1" key="1">
    <citation type="submission" date="2020-11" db="EMBL/GenBank/DDBJ databases">
        <title>Gallus gallus (Chicken) genome, bGalGal1, GRCg7b, maternal haplotype autosomes + Z &amp; W.</title>
        <authorList>
            <person name="Warren W."/>
            <person name="Formenti G."/>
            <person name="Fedrigo O."/>
            <person name="Haase B."/>
            <person name="Mountcastle J."/>
            <person name="Balacco J."/>
            <person name="Tracey A."/>
            <person name="Schneider V."/>
            <person name="Okimoto R."/>
            <person name="Cheng H."/>
            <person name="Hawken R."/>
            <person name="Howe K."/>
            <person name="Jarvis E.D."/>
        </authorList>
    </citation>
    <scope>NUCLEOTIDE SEQUENCE [LARGE SCALE GENOMIC DNA]</scope>
    <source>
        <strain evidence="1">Broiler</strain>
    </source>
</reference>
<dbReference type="Gene3D" id="3.10.20.90">
    <property type="entry name" value="Phosphatidylinositol 3-kinase Catalytic Subunit, Chain A, domain 1"/>
    <property type="match status" value="1"/>
</dbReference>